<feature type="region of interest" description="Disordered" evidence="1">
    <location>
        <begin position="88"/>
        <end position="108"/>
    </location>
</feature>
<feature type="region of interest" description="Disordered" evidence="1">
    <location>
        <begin position="450"/>
        <end position="469"/>
    </location>
</feature>
<reference evidence="2" key="1">
    <citation type="journal article" date="2019" name="PeerJ">
        <title>Genes of the pig, Sus scrofa, reconstructed with EvidentialGene.</title>
        <authorList>
            <person name="Gilbert D.G."/>
        </authorList>
    </citation>
    <scope>NUCLEOTIDE SEQUENCE</scope>
</reference>
<organism evidence="2">
    <name type="scientific">Sus scrofa</name>
    <name type="common">Pig</name>
    <dbReference type="NCBI Taxonomy" id="9823"/>
    <lineage>
        <taxon>Eukaryota</taxon>
        <taxon>Metazoa</taxon>
        <taxon>Chordata</taxon>
        <taxon>Craniata</taxon>
        <taxon>Vertebrata</taxon>
        <taxon>Euteleostomi</taxon>
        <taxon>Mammalia</taxon>
        <taxon>Eutheria</taxon>
        <taxon>Laurasiatheria</taxon>
        <taxon>Artiodactyla</taxon>
        <taxon>Suina</taxon>
        <taxon>Suidae</taxon>
        <taxon>Sus</taxon>
    </lineage>
</organism>
<feature type="compositionally biased region" description="Basic and acidic residues" evidence="1">
    <location>
        <begin position="453"/>
        <end position="469"/>
    </location>
</feature>
<evidence type="ECO:0000256" key="1">
    <source>
        <dbReference type="SAM" id="MobiDB-lite"/>
    </source>
</evidence>
<dbReference type="EMBL" id="DQIR01062205">
    <property type="protein sequence ID" value="HDA17681.1"/>
    <property type="molecule type" value="Transcribed_RNA"/>
</dbReference>
<feature type="region of interest" description="Disordered" evidence="1">
    <location>
        <begin position="1"/>
        <end position="45"/>
    </location>
</feature>
<feature type="compositionally biased region" description="Basic and acidic residues" evidence="1">
    <location>
        <begin position="222"/>
        <end position="242"/>
    </location>
</feature>
<feature type="compositionally biased region" description="Polar residues" evidence="1">
    <location>
        <begin position="341"/>
        <end position="354"/>
    </location>
</feature>
<sequence>MRKRPRQGVKQAEGAVFGATWDRPRTPRWGGGHGDGPLGTPGSPVLQLKAGIRTMPQHGLLTPRGEAAAGTHQCPEVKAQEALASGIWPLSGQDSRPGGSGSGLGQLAALPGGPGTVPRGPGLCAQRLPSLLVRGTPQLLGQRQGLVAALSEVAQARQHSCEEVGDKEHQEVHGVDEELRGDREAQAPLVGDDDSNDGLQHGGEEGVDSEDQGPQLLRKRGRDLERGDGHQELVGAAEEHEGAVAQPDAARAVHEEDEPRLHGRHHGDDQLRPQRPADLHEAGRKGSDGTEQRGGGVRAAVVDPRAVRGGVNHVPQDVHVVDDQVVAGRAEDPPERPEAQLRQSQGAGQLPQQARQHRVPPGRPRHRGAAARAHGVQLAGGGHAAVKEEAALGALQEEREDQAEEQEGQRDVVERGEGHPAHRDQQLAQHGAGEDTQQHRGARVAGHALVAGGRHEREDVGGVGDARGHGDAEKELHELHVQHRGAEQQQEPHRHVAQALQQQHGRVAQVVGQQEDGHQHGQVGVGQHRRDLVGDLLLREVLVGA</sequence>
<feature type="compositionally biased region" description="Basic and acidic residues" evidence="1">
    <location>
        <begin position="329"/>
        <end position="339"/>
    </location>
</feature>
<feature type="compositionally biased region" description="Basic residues" evidence="1">
    <location>
        <begin position="355"/>
        <end position="369"/>
    </location>
</feature>
<accession>A0A480H417</accession>
<feature type="compositionally biased region" description="Basic and acidic residues" evidence="1">
    <location>
        <begin position="159"/>
        <end position="185"/>
    </location>
</feature>
<feature type="compositionally biased region" description="Gly residues" evidence="1">
    <location>
        <begin position="29"/>
        <end position="39"/>
    </location>
</feature>
<proteinExistence type="predicted"/>
<feature type="compositionally biased region" description="Basic and acidic residues" evidence="1">
    <location>
        <begin position="251"/>
        <end position="291"/>
    </location>
</feature>
<feature type="compositionally biased region" description="Low complexity" evidence="1">
    <location>
        <begin position="298"/>
        <end position="326"/>
    </location>
</feature>
<protein>
    <submittedName>
        <fullName evidence="2">Folate transporter 1</fullName>
    </submittedName>
</protein>
<dbReference type="AlphaFoldDB" id="A0A480H417"/>
<dbReference type="EMBL" id="DQIR01063674">
    <property type="protein sequence ID" value="HDA19150.1"/>
    <property type="molecule type" value="Transcribed_RNA"/>
</dbReference>
<feature type="compositionally biased region" description="Basic and acidic residues" evidence="1">
    <location>
        <begin position="407"/>
        <end position="425"/>
    </location>
</feature>
<feature type="region of interest" description="Disordered" evidence="1">
    <location>
        <begin position="159"/>
        <end position="442"/>
    </location>
</feature>
<evidence type="ECO:0000313" key="2">
    <source>
        <dbReference type="EMBL" id="HDA19150.1"/>
    </source>
</evidence>
<name>A0A480H417_PIG</name>